<gene>
    <name evidence="1" type="ORF">M8818_005017</name>
</gene>
<organism evidence="1 2">
    <name type="scientific">Zalaria obscura</name>
    <dbReference type="NCBI Taxonomy" id="2024903"/>
    <lineage>
        <taxon>Eukaryota</taxon>
        <taxon>Fungi</taxon>
        <taxon>Dikarya</taxon>
        <taxon>Ascomycota</taxon>
        <taxon>Pezizomycotina</taxon>
        <taxon>Dothideomycetes</taxon>
        <taxon>Dothideomycetidae</taxon>
        <taxon>Dothideales</taxon>
        <taxon>Zalariaceae</taxon>
        <taxon>Zalaria</taxon>
    </lineage>
</organism>
<proteinExistence type="predicted"/>
<protein>
    <submittedName>
        <fullName evidence="1">Uncharacterized protein</fullName>
    </submittedName>
</protein>
<keyword evidence="2" id="KW-1185">Reference proteome</keyword>
<sequence>MNLKRSNDGPEPSSPKRQKNGDFQTQNRSYTGGQHYGHSQRGGGGYQQRGSSRSHYNNRDDRASNGNYRQLQAAEKWAQQAAQADPLVALEGQLKTLTSTLTQQLSADGVKHAQALLAELSTRRPTTTSTLSTSHPTTLTHTDIPPYSRSLALQKYPLPPLPPVPAGPYASAPFTHKSVAQYDRQYSSGTLTYESLEFLGDAYIEIIATRLIFACYPHFAAGRQAQVREKIVKNDTLTLFSEAYGFRDRVLVDQQTMRGGGGTDAHGKAGKAAGKVLADVFEAYVAAVILSDPAAGFQTAEKWLTELWAPILLAEYGPEAADEPYNANAKQELQQRVLTKETRLEYREERPMEQSKHGQRFFLACYFSGLGYAEQLLGKGEGQNKVEAGNRAAMDAMGRSREVVEEVEAKVSAARELKKAENAKKLAGKMVKKVDAAEEP</sequence>
<name>A0ACC3SA68_9PEZI</name>
<dbReference type="EMBL" id="JAMKPW020000025">
    <property type="protein sequence ID" value="KAK8205304.1"/>
    <property type="molecule type" value="Genomic_DNA"/>
</dbReference>
<comment type="caution">
    <text evidence="1">The sequence shown here is derived from an EMBL/GenBank/DDBJ whole genome shotgun (WGS) entry which is preliminary data.</text>
</comment>
<accession>A0ACC3SA68</accession>
<reference evidence="1" key="1">
    <citation type="submission" date="2024-02" db="EMBL/GenBank/DDBJ databases">
        <title>Metagenome Assembled Genome of Zalaria obscura JY119.</title>
        <authorList>
            <person name="Vighnesh L."/>
            <person name="Jagadeeshwari U."/>
            <person name="Venkata Ramana C."/>
            <person name="Sasikala C."/>
        </authorList>
    </citation>
    <scope>NUCLEOTIDE SEQUENCE</scope>
    <source>
        <strain evidence="1">JY119</strain>
    </source>
</reference>
<evidence type="ECO:0000313" key="2">
    <source>
        <dbReference type="Proteomes" id="UP001320706"/>
    </source>
</evidence>
<dbReference type="Proteomes" id="UP001320706">
    <property type="component" value="Unassembled WGS sequence"/>
</dbReference>
<evidence type="ECO:0000313" key="1">
    <source>
        <dbReference type="EMBL" id="KAK8205304.1"/>
    </source>
</evidence>